<evidence type="ECO:0000256" key="1">
    <source>
        <dbReference type="SAM" id="Phobius"/>
    </source>
</evidence>
<evidence type="ECO:0000313" key="3">
    <source>
        <dbReference type="Proteomes" id="UP000011131"/>
    </source>
</evidence>
<keyword evidence="3" id="KW-1185">Reference proteome</keyword>
<dbReference type="KEGG" id="msd:MYSTI_05204"/>
<protein>
    <submittedName>
        <fullName evidence="2">Uncharacterized protein</fullName>
    </submittedName>
</protein>
<dbReference type="AlphaFoldDB" id="L7UF57"/>
<proteinExistence type="predicted"/>
<keyword evidence="1" id="KW-0472">Membrane</keyword>
<organism evidence="2 3">
    <name type="scientific">Myxococcus stipitatus (strain DSM 14675 / JCM 12634 / Mx s8)</name>
    <dbReference type="NCBI Taxonomy" id="1278073"/>
    <lineage>
        <taxon>Bacteria</taxon>
        <taxon>Pseudomonadati</taxon>
        <taxon>Myxococcota</taxon>
        <taxon>Myxococcia</taxon>
        <taxon>Myxococcales</taxon>
        <taxon>Cystobacterineae</taxon>
        <taxon>Myxococcaceae</taxon>
        <taxon>Myxococcus</taxon>
    </lineage>
</organism>
<keyword evidence="1" id="KW-1133">Transmembrane helix</keyword>
<name>L7UF57_MYXSD</name>
<gene>
    <name evidence="2" type="ordered locus">MYSTI_05204</name>
</gene>
<dbReference type="EMBL" id="CP004025">
    <property type="protein sequence ID" value="AGC46485.1"/>
    <property type="molecule type" value="Genomic_DNA"/>
</dbReference>
<dbReference type="RefSeq" id="WP_015350741.1">
    <property type="nucleotide sequence ID" value="NC_020126.1"/>
</dbReference>
<feature type="transmembrane region" description="Helical" evidence="1">
    <location>
        <begin position="50"/>
        <end position="72"/>
    </location>
</feature>
<dbReference type="PATRIC" id="fig|1278073.3.peg.5273"/>
<accession>L7UF57</accession>
<reference evidence="2 3" key="1">
    <citation type="journal article" date="2013" name="Genome Announc.">
        <title>Complete genome sequence of Myxococcus stipitatus strain DSM 14675, a fruiting myxobacterium.</title>
        <authorList>
            <person name="Huntley S."/>
            <person name="Kneip S."/>
            <person name="Treuner-Lange A."/>
            <person name="Sogaard-Andersen L."/>
        </authorList>
    </citation>
    <scope>NUCLEOTIDE SEQUENCE [LARGE SCALE GENOMIC DNA]</scope>
    <source>
        <strain evidence="3">DSM 14675 / JCM 12634 / Mx s8</strain>
    </source>
</reference>
<dbReference type="HOGENOM" id="CLU_1617236_0_0_7"/>
<evidence type="ECO:0000313" key="2">
    <source>
        <dbReference type="EMBL" id="AGC46485.1"/>
    </source>
</evidence>
<feature type="transmembrane region" description="Helical" evidence="1">
    <location>
        <begin position="20"/>
        <end position="38"/>
    </location>
</feature>
<sequence>MKVLEQTSSRLRVRMERPSWLVLALALIATLFVGGVFWEASNPFSTPAPLVFLLVAAFLWFVFLHGCVSTFCTVDRLTGQVKVERRSLRGRFEHVHGTEDIADVIVQVTPARAKGLPMHTLALRLQDEKVFPLRSRPSLASRAVHDEFAALLRGYLSRTRTRAD</sequence>
<dbReference type="Proteomes" id="UP000011131">
    <property type="component" value="Chromosome"/>
</dbReference>
<keyword evidence="1" id="KW-0812">Transmembrane</keyword>